<keyword evidence="5 11" id="KW-1133">Transmembrane helix</keyword>
<feature type="region of interest" description="Disordered" evidence="10">
    <location>
        <begin position="471"/>
        <end position="522"/>
    </location>
</feature>
<name>M2R9W4_CERS8</name>
<evidence type="ECO:0000256" key="5">
    <source>
        <dbReference type="ARBA" id="ARBA00022989"/>
    </source>
</evidence>
<feature type="compositionally biased region" description="Low complexity" evidence="10">
    <location>
        <begin position="508"/>
        <end position="522"/>
    </location>
</feature>
<feature type="compositionally biased region" description="Low complexity" evidence="10">
    <location>
        <begin position="354"/>
        <end position="366"/>
    </location>
</feature>
<dbReference type="InterPro" id="IPR001499">
    <property type="entry name" value="GPCR_STE3"/>
</dbReference>
<feature type="transmembrane region" description="Helical" evidence="11">
    <location>
        <begin position="257"/>
        <end position="277"/>
    </location>
</feature>
<dbReference type="AlphaFoldDB" id="M2R9W4"/>
<comment type="similarity">
    <text evidence="2">Belongs to the G-protein coupled receptor 4 family.</text>
</comment>
<evidence type="ECO:0000256" key="8">
    <source>
        <dbReference type="ARBA" id="ARBA00023170"/>
    </source>
</evidence>
<evidence type="ECO:0000313" key="12">
    <source>
        <dbReference type="EMBL" id="EMD35237.1"/>
    </source>
</evidence>
<keyword evidence="6" id="KW-0297">G-protein coupled receptor</keyword>
<keyword evidence="3" id="KW-0589">Pheromone response</keyword>
<dbReference type="HOGENOM" id="CLU_027592_1_0_1"/>
<dbReference type="EMBL" id="KB445801">
    <property type="protein sequence ID" value="EMD35237.1"/>
    <property type="molecule type" value="Genomic_DNA"/>
</dbReference>
<gene>
    <name evidence="12" type="primary">CsSTE3.5</name>
    <name evidence="12" type="ORF">CERSUDRAFT_172080</name>
</gene>
<evidence type="ECO:0000256" key="7">
    <source>
        <dbReference type="ARBA" id="ARBA00023136"/>
    </source>
</evidence>
<feature type="compositionally biased region" description="Polar residues" evidence="10">
    <location>
        <begin position="344"/>
        <end position="353"/>
    </location>
</feature>
<comment type="subcellular location">
    <subcellularLocation>
        <location evidence="1">Membrane</location>
        <topology evidence="1">Multi-pass membrane protein</topology>
    </subcellularLocation>
</comment>
<dbReference type="Proteomes" id="UP000016930">
    <property type="component" value="Unassembled WGS sequence"/>
</dbReference>
<feature type="transmembrane region" description="Helical" evidence="11">
    <location>
        <begin position="192"/>
        <end position="216"/>
    </location>
</feature>
<keyword evidence="8 12" id="KW-0675">Receptor</keyword>
<dbReference type="PRINTS" id="PR00899">
    <property type="entry name" value="GPCRSTE3"/>
</dbReference>
<dbReference type="PANTHER" id="PTHR28097">
    <property type="entry name" value="PHEROMONE A FACTOR RECEPTOR"/>
    <property type="match status" value="1"/>
</dbReference>
<feature type="transmembrane region" description="Helical" evidence="11">
    <location>
        <begin position="32"/>
        <end position="55"/>
    </location>
</feature>
<keyword evidence="7 11" id="KW-0472">Membrane</keyword>
<keyword evidence="13" id="KW-1185">Reference proteome</keyword>
<keyword evidence="9" id="KW-0807">Transducer</keyword>
<proteinExistence type="inferred from homology"/>
<feature type="compositionally biased region" description="Polar residues" evidence="10">
    <location>
        <begin position="367"/>
        <end position="378"/>
    </location>
</feature>
<feature type="transmembrane region" description="Helical" evidence="11">
    <location>
        <begin position="107"/>
        <end position="128"/>
    </location>
</feature>
<dbReference type="GO" id="GO:0000750">
    <property type="term" value="P:pheromone-dependent signal transduction involved in conjugation with cellular fusion"/>
    <property type="evidence" value="ECO:0007669"/>
    <property type="project" value="TreeGrafter"/>
</dbReference>
<feature type="region of interest" description="Disordered" evidence="10">
    <location>
        <begin position="329"/>
        <end position="378"/>
    </location>
</feature>
<accession>M2R9W4</accession>
<dbReference type="PANTHER" id="PTHR28097:SF1">
    <property type="entry name" value="PHEROMONE A FACTOR RECEPTOR"/>
    <property type="match status" value="1"/>
</dbReference>
<sequence length="616" mass="65973">MRAELPTVSFICVALLAGLVPAHWTAQDVRFAMLALIAWLSVCNLIQGVNAAVWAGNDATRITAWCDIVTKLTLGSHIAIPGACLSMCLHIQNSPFGSARRSRRLGYIPDIMFCIALPLFYIALHTIVQDHRFDIAADFGCSASTYTSIPAISLVWLPPTVLCISTLFFVAILGPRCIRIRHLQQASGISPYFTYCPLLISLLAPAILLSTLAFTLHSRIEATGVLPWSSWASVLSQFSTPNVIPPTAQTDLIGIQVVWWLVPACSVIVIVASLVLFSPSIVDETLSNYHVFVGRRNRQQDCLALKTIPSPPMCAPDELMKWSWDDATRSAGKPQPLHIVIPRSPSSASLPRNSGSSSDTATASSGPHVTTSPSQSLDETFVQSTLSYLSSPTARQALGVPRPHTPEPHTIYMDISASPAPVPIPPPRTLRRAHRPPPLSIHSGETVIYSTSSAFPAPSVPCATPVAAYPTPAVAPDEPSPNGPRRPSTPGSLLSGPWPRPPSAIPTPSESRGSPVGSVVRSPTGSVMRFFTHASPSRALRRVGTLSPQKTVHNLSPSDRTPRPSWVSLTSIASLTSSFLSRRPSEVAGVPMAHHDVQVNESGRGLRDSDVLGSAV</sequence>
<keyword evidence="4 11" id="KW-0812">Transmembrane</keyword>
<reference evidence="12 13" key="1">
    <citation type="journal article" date="2012" name="Proc. Natl. Acad. Sci. U.S.A.">
        <title>Comparative genomics of Ceriporiopsis subvermispora and Phanerochaete chrysosporium provide insight into selective ligninolysis.</title>
        <authorList>
            <person name="Fernandez-Fueyo E."/>
            <person name="Ruiz-Duenas F.J."/>
            <person name="Ferreira P."/>
            <person name="Floudas D."/>
            <person name="Hibbett D.S."/>
            <person name="Canessa P."/>
            <person name="Larrondo L.F."/>
            <person name="James T.Y."/>
            <person name="Seelenfreund D."/>
            <person name="Lobos S."/>
            <person name="Polanco R."/>
            <person name="Tello M."/>
            <person name="Honda Y."/>
            <person name="Watanabe T."/>
            <person name="Watanabe T."/>
            <person name="Ryu J.S."/>
            <person name="Kubicek C.P."/>
            <person name="Schmoll M."/>
            <person name="Gaskell J."/>
            <person name="Hammel K.E."/>
            <person name="St John F.J."/>
            <person name="Vanden Wymelenberg A."/>
            <person name="Sabat G."/>
            <person name="Splinter BonDurant S."/>
            <person name="Syed K."/>
            <person name="Yadav J.S."/>
            <person name="Doddapaneni H."/>
            <person name="Subramanian V."/>
            <person name="Lavin J.L."/>
            <person name="Oguiza J.A."/>
            <person name="Perez G."/>
            <person name="Pisabarro A.G."/>
            <person name="Ramirez L."/>
            <person name="Santoyo F."/>
            <person name="Master E."/>
            <person name="Coutinho P.M."/>
            <person name="Henrissat B."/>
            <person name="Lombard V."/>
            <person name="Magnuson J.K."/>
            <person name="Kuees U."/>
            <person name="Hori C."/>
            <person name="Igarashi K."/>
            <person name="Samejima M."/>
            <person name="Held B.W."/>
            <person name="Barry K.W."/>
            <person name="LaButti K.M."/>
            <person name="Lapidus A."/>
            <person name="Lindquist E.A."/>
            <person name="Lucas S.M."/>
            <person name="Riley R."/>
            <person name="Salamov A.A."/>
            <person name="Hoffmeister D."/>
            <person name="Schwenk D."/>
            <person name="Hadar Y."/>
            <person name="Yarden O."/>
            <person name="de Vries R.P."/>
            <person name="Wiebenga A."/>
            <person name="Stenlid J."/>
            <person name="Eastwood D."/>
            <person name="Grigoriev I.V."/>
            <person name="Berka R.M."/>
            <person name="Blanchette R.A."/>
            <person name="Kersten P."/>
            <person name="Martinez A.T."/>
            <person name="Vicuna R."/>
            <person name="Cullen D."/>
        </authorList>
    </citation>
    <scope>NUCLEOTIDE SEQUENCE [LARGE SCALE GENOMIC DNA]</scope>
    <source>
        <strain evidence="12 13">B</strain>
    </source>
</reference>
<dbReference type="GO" id="GO:0004932">
    <property type="term" value="F:mating-type factor pheromone receptor activity"/>
    <property type="evidence" value="ECO:0007669"/>
    <property type="project" value="InterPro"/>
</dbReference>
<protein>
    <submittedName>
        <fullName evidence="12">B mating type receptor</fullName>
    </submittedName>
</protein>
<dbReference type="STRING" id="914234.M2R9W4"/>
<organism evidence="12 13">
    <name type="scientific">Ceriporiopsis subvermispora (strain B)</name>
    <name type="common">White-rot fungus</name>
    <name type="synonym">Gelatoporia subvermispora</name>
    <dbReference type="NCBI Taxonomy" id="914234"/>
    <lineage>
        <taxon>Eukaryota</taxon>
        <taxon>Fungi</taxon>
        <taxon>Dikarya</taxon>
        <taxon>Basidiomycota</taxon>
        <taxon>Agaricomycotina</taxon>
        <taxon>Agaricomycetes</taxon>
        <taxon>Polyporales</taxon>
        <taxon>Gelatoporiaceae</taxon>
        <taxon>Gelatoporia</taxon>
    </lineage>
</organism>
<evidence type="ECO:0000256" key="1">
    <source>
        <dbReference type="ARBA" id="ARBA00004141"/>
    </source>
</evidence>
<feature type="transmembrane region" description="Helical" evidence="11">
    <location>
        <begin position="148"/>
        <end position="172"/>
    </location>
</feature>
<evidence type="ECO:0000256" key="9">
    <source>
        <dbReference type="ARBA" id="ARBA00023224"/>
    </source>
</evidence>
<evidence type="ECO:0000256" key="2">
    <source>
        <dbReference type="ARBA" id="ARBA00011085"/>
    </source>
</evidence>
<evidence type="ECO:0000256" key="4">
    <source>
        <dbReference type="ARBA" id="ARBA00022692"/>
    </source>
</evidence>
<evidence type="ECO:0000256" key="10">
    <source>
        <dbReference type="SAM" id="MobiDB-lite"/>
    </source>
</evidence>
<dbReference type="GO" id="GO:0005886">
    <property type="term" value="C:plasma membrane"/>
    <property type="evidence" value="ECO:0007669"/>
    <property type="project" value="TreeGrafter"/>
</dbReference>
<feature type="region of interest" description="Disordered" evidence="10">
    <location>
        <begin position="393"/>
        <end position="443"/>
    </location>
</feature>
<dbReference type="Pfam" id="PF02076">
    <property type="entry name" value="STE3"/>
    <property type="match status" value="1"/>
</dbReference>
<evidence type="ECO:0000313" key="13">
    <source>
        <dbReference type="Proteomes" id="UP000016930"/>
    </source>
</evidence>
<dbReference type="OrthoDB" id="2874149at2759"/>
<evidence type="ECO:0000256" key="6">
    <source>
        <dbReference type="ARBA" id="ARBA00023040"/>
    </source>
</evidence>
<evidence type="ECO:0000256" key="3">
    <source>
        <dbReference type="ARBA" id="ARBA00022507"/>
    </source>
</evidence>
<evidence type="ECO:0000256" key="11">
    <source>
        <dbReference type="SAM" id="Phobius"/>
    </source>
</evidence>